<comment type="subcellular location">
    <subcellularLocation>
        <location evidence="1 10">Golgi apparatus membrane</location>
        <topology evidence="1 10">Single-pass type II membrane protein</topology>
    </subcellularLocation>
</comment>
<dbReference type="EC" id="2.4.1.-" evidence="10"/>
<dbReference type="Gene3D" id="3.90.550.50">
    <property type="match status" value="1"/>
</dbReference>
<evidence type="ECO:0000256" key="1">
    <source>
        <dbReference type="ARBA" id="ARBA00004323"/>
    </source>
</evidence>
<evidence type="ECO:0000313" key="12">
    <source>
        <dbReference type="Proteomes" id="UP000699462"/>
    </source>
</evidence>
<evidence type="ECO:0000256" key="7">
    <source>
        <dbReference type="ARBA" id="ARBA00022989"/>
    </source>
</evidence>
<dbReference type="InterPro" id="IPR002659">
    <property type="entry name" value="Glyco_trans_31"/>
</dbReference>
<comment type="similarity">
    <text evidence="2 10">Belongs to the glycosyltransferase 31 family.</text>
</comment>
<proteinExistence type="inferred from homology"/>
<dbReference type="Proteomes" id="UP000699462">
    <property type="component" value="Unassembled WGS sequence"/>
</dbReference>
<dbReference type="Pfam" id="PF01762">
    <property type="entry name" value="Galactosyl_T"/>
    <property type="match status" value="1"/>
</dbReference>
<dbReference type="GO" id="GO:0000139">
    <property type="term" value="C:Golgi membrane"/>
    <property type="evidence" value="ECO:0007669"/>
    <property type="project" value="UniProtKB-SubCell"/>
</dbReference>
<dbReference type="GO" id="GO:0016758">
    <property type="term" value="F:hexosyltransferase activity"/>
    <property type="evidence" value="ECO:0007669"/>
    <property type="project" value="InterPro"/>
</dbReference>
<dbReference type="GO" id="GO:0006493">
    <property type="term" value="P:protein O-linked glycosylation"/>
    <property type="evidence" value="ECO:0007669"/>
    <property type="project" value="TreeGrafter"/>
</dbReference>
<evidence type="ECO:0000256" key="9">
    <source>
        <dbReference type="ARBA" id="ARBA00023136"/>
    </source>
</evidence>
<evidence type="ECO:0000256" key="6">
    <source>
        <dbReference type="ARBA" id="ARBA00022968"/>
    </source>
</evidence>
<protein>
    <recommendedName>
        <fullName evidence="10">Hexosyltransferase</fullName>
        <ecNumber evidence="10">2.4.1.-</ecNumber>
    </recommendedName>
</protein>
<dbReference type="OrthoDB" id="2139606at2759"/>
<evidence type="ECO:0000256" key="5">
    <source>
        <dbReference type="ARBA" id="ARBA00022692"/>
    </source>
</evidence>
<dbReference type="EMBL" id="JTDF01015226">
    <property type="protein sequence ID" value="KAF8562996.1"/>
    <property type="molecule type" value="Genomic_DNA"/>
</dbReference>
<keyword evidence="4" id="KW-0808">Transferase</keyword>
<keyword evidence="6" id="KW-0735">Signal-anchor</keyword>
<keyword evidence="9" id="KW-0472">Membrane</keyword>
<keyword evidence="7" id="KW-1133">Transmembrane helix</keyword>
<evidence type="ECO:0000313" key="11">
    <source>
        <dbReference type="EMBL" id="KAF8562996.1"/>
    </source>
</evidence>
<sequence length="266" mass="30218">MKQELCSTSVQPTVLIVIRSTPNQRVKRDAIRTTWGNPCTYDTQRVELLFLVGRHIGLKSAAVDLGLQLEYRRFRDIVQYDSGDSYRLLPNKQKAAFYLITKHCSNFPFVFMTDEDFLVNISNLVDYILQLHTNDYMSFVGGHLYGNSAPIRDNTSKYYVSLESYPNRTLPPFVAGGATLVATSLAGKILSELPKLKTQLHLEDVNVGMILKKIGVMPRNIRTICILEEQCDSIPLHQRIAVHGYNTSAKLKNDWQKLNVNFDCSK</sequence>
<dbReference type="PANTHER" id="PTHR11214">
    <property type="entry name" value="BETA-1,3-N-ACETYLGLUCOSAMINYLTRANSFERASE"/>
    <property type="match status" value="1"/>
</dbReference>
<reference evidence="11 12" key="1">
    <citation type="submission" date="2019-07" db="EMBL/GenBank/DDBJ databases">
        <title>Annotation for the trematode Paragonimus westermani.</title>
        <authorList>
            <person name="Choi Y.-J."/>
        </authorList>
    </citation>
    <scope>NUCLEOTIDE SEQUENCE [LARGE SCALE GENOMIC DNA]</scope>
    <source>
        <strain evidence="11">180907_Pwestermani</strain>
    </source>
</reference>
<evidence type="ECO:0000256" key="2">
    <source>
        <dbReference type="ARBA" id="ARBA00008661"/>
    </source>
</evidence>
<gene>
    <name evidence="11" type="ORF">P879_09055</name>
</gene>
<evidence type="ECO:0000256" key="3">
    <source>
        <dbReference type="ARBA" id="ARBA00022676"/>
    </source>
</evidence>
<organism evidence="11 12">
    <name type="scientific">Paragonimus westermani</name>
    <dbReference type="NCBI Taxonomy" id="34504"/>
    <lineage>
        <taxon>Eukaryota</taxon>
        <taxon>Metazoa</taxon>
        <taxon>Spiralia</taxon>
        <taxon>Lophotrochozoa</taxon>
        <taxon>Platyhelminthes</taxon>
        <taxon>Trematoda</taxon>
        <taxon>Digenea</taxon>
        <taxon>Plagiorchiida</taxon>
        <taxon>Troglotremata</taxon>
        <taxon>Troglotrematidae</taxon>
        <taxon>Paragonimus</taxon>
    </lineage>
</organism>
<evidence type="ECO:0000256" key="8">
    <source>
        <dbReference type="ARBA" id="ARBA00023034"/>
    </source>
</evidence>
<name>A0A8T0D6E8_9TREM</name>
<keyword evidence="8 10" id="KW-0333">Golgi apparatus</keyword>
<keyword evidence="5" id="KW-0812">Transmembrane</keyword>
<evidence type="ECO:0000256" key="10">
    <source>
        <dbReference type="RuleBase" id="RU363063"/>
    </source>
</evidence>
<dbReference type="AlphaFoldDB" id="A0A8T0D6E8"/>
<keyword evidence="12" id="KW-1185">Reference proteome</keyword>
<evidence type="ECO:0000256" key="4">
    <source>
        <dbReference type="ARBA" id="ARBA00022679"/>
    </source>
</evidence>
<keyword evidence="3 10" id="KW-0328">Glycosyltransferase</keyword>
<comment type="caution">
    <text evidence="11">The sequence shown here is derived from an EMBL/GenBank/DDBJ whole genome shotgun (WGS) entry which is preliminary data.</text>
</comment>
<accession>A0A8T0D6E8</accession>
<dbReference type="PANTHER" id="PTHR11214:SF3">
    <property type="entry name" value="BETA-1,3-GALACTOSYLTRANSFERASE 6"/>
    <property type="match status" value="1"/>
</dbReference>